<dbReference type="InterPro" id="IPR052025">
    <property type="entry name" value="Xyloglucanase_GH74"/>
</dbReference>
<dbReference type="Proteomes" id="UP001597369">
    <property type="component" value="Unassembled WGS sequence"/>
</dbReference>
<evidence type="ECO:0000256" key="2">
    <source>
        <dbReference type="ARBA" id="ARBA00022801"/>
    </source>
</evidence>
<dbReference type="RefSeq" id="WP_229961770.1">
    <property type="nucleotide sequence ID" value="NZ_JAJJWI010000015.1"/>
</dbReference>
<keyword evidence="2" id="KW-0378">Hydrolase</keyword>
<dbReference type="PANTHER" id="PTHR43739">
    <property type="entry name" value="XYLOGLUCANASE (EUROFUNG)"/>
    <property type="match status" value="1"/>
</dbReference>
<keyword evidence="3" id="KW-0119">Carbohydrate metabolism</keyword>
<evidence type="ECO:0000256" key="4">
    <source>
        <dbReference type="ARBA" id="ARBA00023295"/>
    </source>
</evidence>
<evidence type="ECO:0000313" key="7">
    <source>
        <dbReference type="EMBL" id="MFD2067106.1"/>
    </source>
</evidence>
<proteinExistence type="inferred from homology"/>
<organism evidence="7 8">
    <name type="scientific">Pontibacter silvestris</name>
    <dbReference type="NCBI Taxonomy" id="2305183"/>
    <lineage>
        <taxon>Bacteria</taxon>
        <taxon>Pseudomonadati</taxon>
        <taxon>Bacteroidota</taxon>
        <taxon>Cytophagia</taxon>
        <taxon>Cytophagales</taxon>
        <taxon>Hymenobacteraceae</taxon>
        <taxon>Pontibacter</taxon>
    </lineage>
</organism>
<evidence type="ECO:0000313" key="8">
    <source>
        <dbReference type="Proteomes" id="UP001597369"/>
    </source>
</evidence>
<dbReference type="PANTHER" id="PTHR43739:SF2">
    <property type="entry name" value="OLIGOXYLOGLUCAN-REDUCING END-SPECIFIC XYLOGLUCANASE-RELATED"/>
    <property type="match status" value="1"/>
</dbReference>
<keyword evidence="4" id="KW-0326">Glycosidase</keyword>
<evidence type="ECO:0000256" key="3">
    <source>
        <dbReference type="ARBA" id="ARBA00023277"/>
    </source>
</evidence>
<evidence type="ECO:0000256" key="6">
    <source>
        <dbReference type="ARBA" id="ARBA00037986"/>
    </source>
</evidence>
<keyword evidence="5" id="KW-0624">Polysaccharide degradation</keyword>
<gene>
    <name evidence="7" type="ORF">ACFSKU_09455</name>
</gene>
<protein>
    <submittedName>
        <fullName evidence="7">Xyloglucanase</fullName>
    </submittedName>
</protein>
<accession>A0ABW4WXJ4</accession>
<sequence length="861" mass="92335">MMKLYPFLIIQQLLLKKVFSFKKLHVLVQGHKRWLLVLLCLFSLQSSYLKGWAQTTEPYQWKNVQIQGGGFVTGVIYSPTEKDLVYARTDVGGAYRWNATNNNWVPITDHLGRSEQNYTGVLSLATDPSEPKRVYIAAGLYTQSWAGTGAILASIDKGGTWTRTELPIKLGGNEDGRSAGERLQVDPNSGNILYLGSSTDGLWRSIDYGATWSKVNTFPVASSPAGSGGLSFVVFDKSSGTTGSATPTIYVGVLQKESNNLYRSTDAGSTWQAVPNQPTNYMPQQAALATDGILYITYADGPGPNGVTAGAVWKLNTGSNQWTNIDPPAGQGGYAGVSLDRQNPETLLVSTLNRWWPGDEVFRSTDGGETWQVLLNDATWNHSLAPYAASSNPHWIGDVAIDPFDSDNAWFVTGYGVYNTTNLTAADQGTAIEWTFQNQGLEETVPLKLISPPDGAHLLSALGDIDGFKHDDLDISPMAGRLSPNYGTNTSITFAEKQPSIVARTYYDANGNYGSYSTDGGDTWTSFTSYPAGATGGGNITVSADGNTFLWAPGGVAGIYYSTNKGSTWSAASGVTRAGLKPVADRVNSKKFYVYDEEAGSVLLSTDGGRTFTPVASGLVSVPDWQAWAASISPVFGVEGDLWLTNPNSGLYRTTDSGANFTKLTNVQEAVKVGFGKAAAGKAYPAVYIAGKVNNEPGFFRSDDAGATWTRINDEQHQFGGVNDITGDPRVYGRLYVATAGRGIVYGDSRLDCSGVLDGTAYIDDCSQCVGGETGNVPCAVTGIDDEQDFEFSYAPNPFSVAIHLKAAFSFEYSIATLIGAKIMEGKSKGEVTIGASLQPGIYLLTISYMGKVKAFKIIKY</sequence>
<dbReference type="EMBL" id="JBHUHV010000028">
    <property type="protein sequence ID" value="MFD2067106.1"/>
    <property type="molecule type" value="Genomic_DNA"/>
</dbReference>
<dbReference type="CDD" id="cd15482">
    <property type="entry name" value="Sialidase_non-viral"/>
    <property type="match status" value="2"/>
</dbReference>
<name>A0ABW4WXJ4_9BACT</name>
<keyword evidence="1" id="KW-0732">Signal</keyword>
<evidence type="ECO:0000256" key="5">
    <source>
        <dbReference type="ARBA" id="ARBA00023326"/>
    </source>
</evidence>
<dbReference type="SUPFAM" id="SSF110296">
    <property type="entry name" value="Oligoxyloglucan reducing end-specific cellobiohydrolase"/>
    <property type="match status" value="2"/>
</dbReference>
<comment type="similarity">
    <text evidence="6">Belongs to the glycosyl hydrolase 74 family.</text>
</comment>
<evidence type="ECO:0000256" key="1">
    <source>
        <dbReference type="ARBA" id="ARBA00022729"/>
    </source>
</evidence>
<dbReference type="Gene3D" id="2.130.10.10">
    <property type="entry name" value="YVTN repeat-like/Quinoprotein amine dehydrogenase"/>
    <property type="match status" value="2"/>
</dbReference>
<dbReference type="InterPro" id="IPR015943">
    <property type="entry name" value="WD40/YVTN_repeat-like_dom_sf"/>
</dbReference>
<keyword evidence="8" id="KW-1185">Reference proteome</keyword>
<reference evidence="8" key="1">
    <citation type="journal article" date="2019" name="Int. J. Syst. Evol. Microbiol.">
        <title>The Global Catalogue of Microorganisms (GCM) 10K type strain sequencing project: providing services to taxonomists for standard genome sequencing and annotation.</title>
        <authorList>
            <consortium name="The Broad Institute Genomics Platform"/>
            <consortium name="The Broad Institute Genome Sequencing Center for Infectious Disease"/>
            <person name="Wu L."/>
            <person name="Ma J."/>
        </authorList>
    </citation>
    <scope>NUCLEOTIDE SEQUENCE [LARGE SCALE GENOMIC DNA]</scope>
    <source>
        <strain evidence="8">JCM 16545</strain>
    </source>
</reference>
<comment type="caution">
    <text evidence="7">The sequence shown here is derived from an EMBL/GenBank/DDBJ whole genome shotgun (WGS) entry which is preliminary data.</text>
</comment>